<feature type="region of interest" description="Disordered" evidence="1">
    <location>
        <begin position="1"/>
        <end position="20"/>
    </location>
</feature>
<accession>A0AAN8T0E0</accession>
<feature type="compositionally biased region" description="Basic and acidic residues" evidence="1">
    <location>
        <begin position="1"/>
        <end position="11"/>
    </location>
</feature>
<proteinExistence type="predicted"/>
<dbReference type="AlphaFoldDB" id="A0AAN8T0E0"/>
<dbReference type="EMBL" id="JBANQN010000011">
    <property type="protein sequence ID" value="KAK6774906.1"/>
    <property type="molecule type" value="Genomic_DNA"/>
</dbReference>
<dbReference type="Proteomes" id="UP001371456">
    <property type="component" value="Unassembled WGS sequence"/>
</dbReference>
<keyword evidence="3" id="KW-1185">Reference proteome</keyword>
<organism evidence="2 3">
    <name type="scientific">Solanum bulbocastanum</name>
    <name type="common">Wild potato</name>
    <dbReference type="NCBI Taxonomy" id="147425"/>
    <lineage>
        <taxon>Eukaryota</taxon>
        <taxon>Viridiplantae</taxon>
        <taxon>Streptophyta</taxon>
        <taxon>Embryophyta</taxon>
        <taxon>Tracheophyta</taxon>
        <taxon>Spermatophyta</taxon>
        <taxon>Magnoliopsida</taxon>
        <taxon>eudicotyledons</taxon>
        <taxon>Gunneridae</taxon>
        <taxon>Pentapetalae</taxon>
        <taxon>asterids</taxon>
        <taxon>lamiids</taxon>
        <taxon>Solanales</taxon>
        <taxon>Solanaceae</taxon>
        <taxon>Solanoideae</taxon>
        <taxon>Solaneae</taxon>
        <taxon>Solanum</taxon>
    </lineage>
</organism>
<reference evidence="2 3" key="1">
    <citation type="submission" date="2024-02" db="EMBL/GenBank/DDBJ databases">
        <title>de novo genome assembly of Solanum bulbocastanum strain 11H21.</title>
        <authorList>
            <person name="Hosaka A.J."/>
        </authorList>
    </citation>
    <scope>NUCLEOTIDE SEQUENCE [LARGE SCALE GENOMIC DNA]</scope>
    <source>
        <tissue evidence="2">Young leaves</tissue>
    </source>
</reference>
<evidence type="ECO:0000256" key="1">
    <source>
        <dbReference type="SAM" id="MobiDB-lite"/>
    </source>
</evidence>
<comment type="caution">
    <text evidence="2">The sequence shown here is derived from an EMBL/GenBank/DDBJ whole genome shotgun (WGS) entry which is preliminary data.</text>
</comment>
<evidence type="ECO:0000313" key="3">
    <source>
        <dbReference type="Proteomes" id="UP001371456"/>
    </source>
</evidence>
<gene>
    <name evidence="2" type="ORF">RDI58_025907</name>
</gene>
<protein>
    <submittedName>
        <fullName evidence="2">Uncharacterized protein</fullName>
    </submittedName>
</protein>
<evidence type="ECO:0000313" key="2">
    <source>
        <dbReference type="EMBL" id="KAK6774906.1"/>
    </source>
</evidence>
<name>A0AAN8T0E0_SOLBU</name>
<sequence length="20" mass="2196">MSISDTTEKMDIVCPQARGN</sequence>